<evidence type="ECO:0000313" key="2">
    <source>
        <dbReference type="Proteomes" id="UP000475214"/>
    </source>
</evidence>
<dbReference type="RefSeq" id="WP_163738247.1">
    <property type="nucleotide sequence ID" value="NZ_JAAGOA010000008.1"/>
</dbReference>
<gene>
    <name evidence="1" type="ORF">G1H10_13375</name>
</gene>
<dbReference type="Proteomes" id="UP000475214">
    <property type="component" value="Unassembled WGS sequence"/>
</dbReference>
<proteinExistence type="predicted"/>
<dbReference type="EMBL" id="JAAGOA010000008">
    <property type="protein sequence ID" value="NEE01158.1"/>
    <property type="molecule type" value="Genomic_DNA"/>
</dbReference>
<name>A0A6L9S9G6_9ACTN</name>
<keyword evidence="2" id="KW-1185">Reference proteome</keyword>
<reference evidence="1 2" key="1">
    <citation type="submission" date="2020-02" db="EMBL/GenBank/DDBJ databases">
        <authorList>
            <person name="Li X.-J."/>
            <person name="Han X.-M."/>
        </authorList>
    </citation>
    <scope>NUCLEOTIDE SEQUENCE [LARGE SCALE GENOMIC DNA]</scope>
    <source>
        <strain evidence="1 2">CCTCC AB 2017055</strain>
    </source>
</reference>
<organism evidence="1 2">
    <name type="scientific">Phytoactinopolyspora halotolerans</name>
    <dbReference type="NCBI Taxonomy" id="1981512"/>
    <lineage>
        <taxon>Bacteria</taxon>
        <taxon>Bacillati</taxon>
        <taxon>Actinomycetota</taxon>
        <taxon>Actinomycetes</taxon>
        <taxon>Jiangellales</taxon>
        <taxon>Jiangellaceae</taxon>
        <taxon>Phytoactinopolyspora</taxon>
    </lineage>
</organism>
<evidence type="ECO:0000313" key="1">
    <source>
        <dbReference type="EMBL" id="NEE01158.1"/>
    </source>
</evidence>
<sequence length="98" mass="10838">MPGVDGAARTGRADVAGRAQGDLVGERIGEDAFDISTARDAWLVVDALTDLVEWINVDARVDVREVVDHIHQRIARTRLRRSTGRDLGRVGPVRVRRL</sequence>
<comment type="caution">
    <text evidence="1">The sequence shown here is derived from an EMBL/GenBank/DDBJ whole genome shotgun (WGS) entry which is preliminary data.</text>
</comment>
<protein>
    <submittedName>
        <fullName evidence="1">Uncharacterized protein</fullName>
    </submittedName>
</protein>
<dbReference type="AlphaFoldDB" id="A0A6L9S9G6"/>
<accession>A0A6L9S9G6</accession>